<gene>
    <name evidence="3" type="ORF">FYJ58_00495</name>
</gene>
<name>A0A6L5XUK0_9FIRM</name>
<accession>A0A6L5XUK0</accession>
<dbReference type="GO" id="GO:0003677">
    <property type="term" value="F:DNA binding"/>
    <property type="evidence" value="ECO:0007669"/>
    <property type="project" value="UniProtKB-KW"/>
</dbReference>
<dbReference type="InterPro" id="IPR050807">
    <property type="entry name" value="TransReg_Diox_bact_type"/>
</dbReference>
<dbReference type="PANTHER" id="PTHR46797">
    <property type="entry name" value="HTH-TYPE TRANSCRIPTIONAL REGULATOR"/>
    <property type="match status" value="1"/>
</dbReference>
<feature type="domain" description="HTH cro/C1-type" evidence="2">
    <location>
        <begin position="7"/>
        <end position="61"/>
    </location>
</feature>
<dbReference type="InterPro" id="IPR014710">
    <property type="entry name" value="RmlC-like_jellyroll"/>
</dbReference>
<dbReference type="CDD" id="cd02209">
    <property type="entry name" value="cupin_XRE_C"/>
    <property type="match status" value="1"/>
</dbReference>
<dbReference type="GO" id="GO:0003700">
    <property type="term" value="F:DNA-binding transcription factor activity"/>
    <property type="evidence" value="ECO:0007669"/>
    <property type="project" value="TreeGrafter"/>
</dbReference>
<sequence>MNIGHKIKTLRIQKGLTQEELADRAELSKGFISQVERDLTSPSIATLVDILQCLGTNLEEFFVKSTPEQVVFKKNDYFEKLDTELKNKIEWIIPNAQKNMMEPILLTLEPEGSTYPDNPHEGEEFGYVIKGSILITIGNKNYPAKSGESFYFTPNQKHYITAKSKGATILWVSTPPSF</sequence>
<protein>
    <submittedName>
        <fullName evidence="3">Helix-turn-helix domain-containing protein</fullName>
    </submittedName>
</protein>
<dbReference type="SUPFAM" id="SSF47413">
    <property type="entry name" value="lambda repressor-like DNA-binding domains"/>
    <property type="match status" value="1"/>
</dbReference>
<dbReference type="InterPro" id="IPR011051">
    <property type="entry name" value="RmlC_Cupin_sf"/>
</dbReference>
<dbReference type="PROSITE" id="PS50943">
    <property type="entry name" value="HTH_CROC1"/>
    <property type="match status" value="1"/>
</dbReference>
<dbReference type="Gene3D" id="2.60.120.10">
    <property type="entry name" value="Jelly Rolls"/>
    <property type="match status" value="1"/>
</dbReference>
<dbReference type="EMBL" id="VUMT01000001">
    <property type="protein sequence ID" value="MSS62372.1"/>
    <property type="molecule type" value="Genomic_DNA"/>
</dbReference>
<evidence type="ECO:0000259" key="2">
    <source>
        <dbReference type="PROSITE" id="PS50943"/>
    </source>
</evidence>
<dbReference type="SMART" id="SM00530">
    <property type="entry name" value="HTH_XRE"/>
    <property type="match status" value="1"/>
</dbReference>
<dbReference type="Pfam" id="PF07883">
    <property type="entry name" value="Cupin_2"/>
    <property type="match status" value="1"/>
</dbReference>
<dbReference type="GO" id="GO:0005829">
    <property type="term" value="C:cytosol"/>
    <property type="evidence" value="ECO:0007669"/>
    <property type="project" value="TreeGrafter"/>
</dbReference>
<dbReference type="CDD" id="cd00093">
    <property type="entry name" value="HTH_XRE"/>
    <property type="match status" value="1"/>
</dbReference>
<keyword evidence="1" id="KW-0238">DNA-binding</keyword>
<dbReference type="InterPro" id="IPR010982">
    <property type="entry name" value="Lambda_DNA-bd_dom_sf"/>
</dbReference>
<dbReference type="RefSeq" id="WP_154515628.1">
    <property type="nucleotide sequence ID" value="NZ_VUMT01000001.1"/>
</dbReference>
<proteinExistence type="predicted"/>
<dbReference type="Proteomes" id="UP000482209">
    <property type="component" value="Unassembled WGS sequence"/>
</dbReference>
<keyword evidence="4" id="KW-1185">Reference proteome</keyword>
<reference evidence="3 4" key="1">
    <citation type="submission" date="2019-08" db="EMBL/GenBank/DDBJ databases">
        <title>In-depth cultivation of the pig gut microbiome towards novel bacterial diversity and tailored functional studies.</title>
        <authorList>
            <person name="Wylensek D."/>
            <person name="Hitch T.C.A."/>
            <person name="Clavel T."/>
        </authorList>
    </citation>
    <scope>NUCLEOTIDE SEQUENCE [LARGE SCALE GENOMIC DNA]</scope>
    <source>
        <strain evidence="3 4">WCA-693-APC-MOT-I</strain>
    </source>
</reference>
<dbReference type="Gene3D" id="1.10.260.40">
    <property type="entry name" value="lambda repressor-like DNA-binding domains"/>
    <property type="match status" value="1"/>
</dbReference>
<dbReference type="AlphaFoldDB" id="A0A6L5XUK0"/>
<evidence type="ECO:0000313" key="3">
    <source>
        <dbReference type="EMBL" id="MSS62372.1"/>
    </source>
</evidence>
<organism evidence="3 4">
    <name type="scientific">Velocimicrobium porci</name>
    <dbReference type="NCBI Taxonomy" id="2606634"/>
    <lineage>
        <taxon>Bacteria</taxon>
        <taxon>Bacillati</taxon>
        <taxon>Bacillota</taxon>
        <taxon>Clostridia</taxon>
        <taxon>Lachnospirales</taxon>
        <taxon>Lachnospiraceae</taxon>
        <taxon>Velocimicrobium</taxon>
    </lineage>
</organism>
<dbReference type="InterPro" id="IPR001387">
    <property type="entry name" value="Cro/C1-type_HTH"/>
</dbReference>
<dbReference type="Pfam" id="PF01381">
    <property type="entry name" value="HTH_3"/>
    <property type="match status" value="1"/>
</dbReference>
<evidence type="ECO:0000313" key="4">
    <source>
        <dbReference type="Proteomes" id="UP000482209"/>
    </source>
</evidence>
<evidence type="ECO:0000256" key="1">
    <source>
        <dbReference type="ARBA" id="ARBA00023125"/>
    </source>
</evidence>
<dbReference type="SUPFAM" id="SSF51182">
    <property type="entry name" value="RmlC-like cupins"/>
    <property type="match status" value="1"/>
</dbReference>
<comment type="caution">
    <text evidence="3">The sequence shown here is derived from an EMBL/GenBank/DDBJ whole genome shotgun (WGS) entry which is preliminary data.</text>
</comment>
<dbReference type="InterPro" id="IPR013096">
    <property type="entry name" value="Cupin_2"/>
</dbReference>
<dbReference type="PANTHER" id="PTHR46797:SF2">
    <property type="entry name" value="TRANSCRIPTIONAL REGULATOR"/>
    <property type="match status" value="1"/>
</dbReference>